<dbReference type="InterPro" id="IPR046351">
    <property type="entry name" value="UTP4"/>
</dbReference>
<dbReference type="GeneID" id="94423786"/>
<dbReference type="PANTHER" id="PTHR44163">
    <property type="entry name" value="U3 SMALL NUCLEOLAR RNA-ASSOCIATED PROTEIN 4 HOMOLOG"/>
    <property type="match status" value="1"/>
</dbReference>
<feature type="compositionally biased region" description="Low complexity" evidence="1">
    <location>
        <begin position="1304"/>
        <end position="1318"/>
    </location>
</feature>
<evidence type="ECO:0000313" key="2">
    <source>
        <dbReference type="EMBL" id="PHJ25800.1"/>
    </source>
</evidence>
<dbReference type="SMART" id="SM00320">
    <property type="entry name" value="WD40"/>
    <property type="match status" value="6"/>
</dbReference>
<dbReference type="EMBL" id="MIGC01000153">
    <property type="protein sequence ID" value="PHJ25800.1"/>
    <property type="molecule type" value="Genomic_DNA"/>
</dbReference>
<dbReference type="Proteomes" id="UP000221165">
    <property type="component" value="Unassembled WGS sequence"/>
</dbReference>
<sequence>MSCKASTHPFLSISRRKETLQRLHSSPFFGVGAQRQAFLFSADLWGREEDLLWLSSIPKMETSLVCCRCVEAKAVGVETLRASPDGRWVAVARSNGTLEIYESSTDFLKLRLSDESCSSIRSILWVPASCRAASIFEATAGDLCGTSSSQSSTQKRRRFAHGMGKDQGLSSKRKTHEDEEETESEEHERTEGKITDGRYCGGSLLEWRLVTAGLHGVISEWNLRTLSIQSETPSYGGAVFSLASAPYGVPSSRFAAACDDGRVRLFEVQGRPCKAASEASKGKKKKHSKFLEDGEKTDELEAGESDDGEGGIVLVASLPKTSARLLSVCWYSPDLIFAGNAASTILRFSSSSSSTTWKVADPGSTSGTVGGGFIADGKMVLLETPRDQGQNRSKGGTTDTKQTGKAHICSSGAVLVWSLFALPAADLLLSGDSKGCVTVWSLPTCVALRRLPLHAADVLNVEGRITGRLADRGRVDRDQLNYGKKDGRTITIVSAGIDGKLGVAVRHKDGDWVVGPTRYPHSCDIRALALISATPDVSGGSGSRGPRHTSHNFAFLGEGASLIAVTGAVDGSICFNERLMGLASVGTHPRPLPAHPLATGLRPRIALAQSSKENLVLACSDDGLDLWNMDASLSLKNNVSSSNTAGVIKLLHIDLRNGSHARCGDLTPDGTLIAAGSRRGLHLFGIHLKELEVVDVEGGRACAEVRDVTAVRFLTNDTLACCCACTSSSFSSTRRPSGAQESSPRSRRDKKTWSDSAISKRSQANTYNERGTVDSSESDSTATSSSSEDEELSSRHTEGKQSSGATDVSTVSVEASLEAEWRSVFGTGIQKRDLSRGYRLLILDIWKGGKVLGEIGPFPYPVRSFDLSLDGQLLACLFTSGSLLVVSLSNYTPLHFFSSFPLLGSEICCSCFSPPSSGSTSSHICLFSPTRHYSIIPLMEEGEAKIEEHDEKKEKAVRKSRGDGVTRQDSRSDDGDSEASSDEGERENKRRKRNTTQTTEVSPDSVLSRRKRGRRNNTISSQYTRPRVRQIPRSCAGPADGSVIGALWIDASTFHTAAGESYSSFLPTRSPSFSSAVSDSPKETLDNSVLLCLTPSVLCRLPLSLSRCPRNRNKDFRRCGEKKPQEALTPSGLGANVEEENSPKEGDVNGQSSDDGLGRPSCYGTSGSDGEDGDGNTDAICLQGADGFLDCSRRAGQASPGNMSACVRSLSPMCRSLPSWKRSTICPPPLYARSRLLHQNLLRFLPPFLQQLQYLRSRRELLQMLSHGNPRSLCGHMYISKAPCLLDEKTEKSHHQGAGGLAASPRTSLSTTCSSPTSWGNIKKEGYSQSVQTDQDTQSEENEKAVLERLQRDEESSSESSDRFQKERGEDLRLSTLHPKSLSRCIVIKQSKKRGFVALGFLRSQATKTWARAEDRGESRNKGRKATRSAKTDSFLQAAPNRVGSLVLVEALGGAILEPEMMPTPFNRKKYGT</sequence>
<feature type="compositionally biased region" description="Basic and acidic residues" evidence="1">
    <location>
        <begin position="960"/>
        <end position="974"/>
    </location>
</feature>
<proteinExistence type="predicted"/>
<evidence type="ECO:0000256" key="1">
    <source>
        <dbReference type="SAM" id="MobiDB-lite"/>
    </source>
</evidence>
<keyword evidence="3" id="KW-1185">Reference proteome</keyword>
<feature type="region of interest" description="Disordered" evidence="1">
    <location>
        <begin position="728"/>
        <end position="808"/>
    </location>
</feature>
<gene>
    <name evidence="2" type="ORF">CSUI_000341</name>
</gene>
<feature type="region of interest" description="Disordered" evidence="1">
    <location>
        <begin position="277"/>
        <end position="306"/>
    </location>
</feature>
<dbReference type="SUPFAM" id="SSF50978">
    <property type="entry name" value="WD40 repeat-like"/>
    <property type="match status" value="2"/>
</dbReference>
<dbReference type="InterPro" id="IPR036322">
    <property type="entry name" value="WD40_repeat_dom_sf"/>
</dbReference>
<feature type="compositionally biased region" description="Low complexity" evidence="1">
    <location>
        <begin position="773"/>
        <end position="786"/>
    </location>
</feature>
<comment type="caution">
    <text evidence="2">The sequence shown here is derived from an EMBL/GenBank/DDBJ whole genome shotgun (WGS) entry which is preliminary data.</text>
</comment>
<feature type="region of interest" description="Disordered" evidence="1">
    <location>
        <begin position="947"/>
        <end position="1035"/>
    </location>
</feature>
<dbReference type="Gene3D" id="2.130.10.10">
    <property type="entry name" value="YVTN repeat-like/Quinoprotein amine dehydrogenase"/>
    <property type="match status" value="2"/>
</dbReference>
<dbReference type="GO" id="GO:0034455">
    <property type="term" value="C:t-UTP complex"/>
    <property type="evidence" value="ECO:0007669"/>
    <property type="project" value="TreeGrafter"/>
</dbReference>
<feature type="region of interest" description="Disordered" evidence="1">
    <location>
        <begin position="1062"/>
        <end position="1081"/>
    </location>
</feature>
<dbReference type="GO" id="GO:0000462">
    <property type="term" value="P:maturation of SSU-rRNA from tricistronic rRNA transcript (SSU-rRNA, 5.8S rRNA, LSU-rRNA)"/>
    <property type="evidence" value="ECO:0007669"/>
    <property type="project" value="InterPro"/>
</dbReference>
<organism evidence="2 3">
    <name type="scientific">Cystoisospora suis</name>
    <dbReference type="NCBI Taxonomy" id="483139"/>
    <lineage>
        <taxon>Eukaryota</taxon>
        <taxon>Sar</taxon>
        <taxon>Alveolata</taxon>
        <taxon>Apicomplexa</taxon>
        <taxon>Conoidasida</taxon>
        <taxon>Coccidia</taxon>
        <taxon>Eucoccidiorida</taxon>
        <taxon>Eimeriorina</taxon>
        <taxon>Sarcocystidae</taxon>
        <taxon>Cystoisospora</taxon>
    </lineage>
</organism>
<dbReference type="GO" id="GO:0003723">
    <property type="term" value="F:RNA binding"/>
    <property type="evidence" value="ECO:0007669"/>
    <property type="project" value="TreeGrafter"/>
</dbReference>
<dbReference type="GO" id="GO:0030686">
    <property type="term" value="C:90S preribosome"/>
    <property type="evidence" value="ECO:0007669"/>
    <property type="project" value="InterPro"/>
</dbReference>
<protein>
    <submittedName>
        <fullName evidence="2">12x wd40 repeat containing protein</fullName>
    </submittedName>
</protein>
<dbReference type="RefSeq" id="XP_067927446.1">
    <property type="nucleotide sequence ID" value="XM_068060575.1"/>
</dbReference>
<feature type="compositionally biased region" description="Low complexity" evidence="1">
    <location>
        <begin position="1070"/>
        <end position="1079"/>
    </location>
</feature>
<feature type="region of interest" description="Disordered" evidence="1">
    <location>
        <begin position="144"/>
        <end position="193"/>
    </location>
</feature>
<name>A0A2C6L1B9_9APIC</name>
<feature type="region of interest" description="Disordered" evidence="1">
    <location>
        <begin position="1295"/>
        <end position="1372"/>
    </location>
</feature>
<dbReference type="InterPro" id="IPR001680">
    <property type="entry name" value="WD40_rpt"/>
</dbReference>
<feature type="compositionally biased region" description="Basic and acidic residues" evidence="1">
    <location>
        <begin position="289"/>
        <end position="299"/>
    </location>
</feature>
<feature type="compositionally biased region" description="Basic and acidic residues" evidence="1">
    <location>
        <begin position="1114"/>
        <end position="1125"/>
    </location>
</feature>
<dbReference type="PANTHER" id="PTHR44163:SF1">
    <property type="entry name" value="U3 SMALL NUCLEOLAR RNA-ASSOCIATED PROTEIN 4 HOMOLOG"/>
    <property type="match status" value="1"/>
</dbReference>
<accession>A0A2C6L1B9</accession>
<feature type="compositionally biased region" description="Basic and acidic residues" evidence="1">
    <location>
        <begin position="1341"/>
        <end position="1372"/>
    </location>
</feature>
<feature type="region of interest" description="Disordered" evidence="1">
    <location>
        <begin position="1114"/>
        <end position="1175"/>
    </location>
</feature>
<dbReference type="GO" id="GO:0032040">
    <property type="term" value="C:small-subunit processome"/>
    <property type="evidence" value="ECO:0007669"/>
    <property type="project" value="TreeGrafter"/>
</dbReference>
<dbReference type="InterPro" id="IPR015943">
    <property type="entry name" value="WD40/YVTN_repeat-like_dom_sf"/>
</dbReference>
<reference evidence="2 3" key="1">
    <citation type="journal article" date="2017" name="Int. J. Parasitol.">
        <title>The genome of the protozoan parasite Cystoisospora suis and a reverse vaccinology approach to identify vaccine candidates.</title>
        <authorList>
            <person name="Palmieri N."/>
            <person name="Shrestha A."/>
            <person name="Ruttkowski B."/>
            <person name="Beck T."/>
            <person name="Vogl C."/>
            <person name="Tomley F."/>
            <person name="Blake D.P."/>
            <person name="Joachim A."/>
        </authorList>
    </citation>
    <scope>NUCLEOTIDE SEQUENCE [LARGE SCALE GENOMIC DNA]</scope>
    <source>
        <strain evidence="2 3">Wien I</strain>
    </source>
</reference>
<dbReference type="VEuPathDB" id="ToxoDB:CSUI_000341"/>
<feature type="compositionally biased region" description="Basic and acidic residues" evidence="1">
    <location>
        <begin position="1412"/>
        <end position="1421"/>
    </location>
</feature>
<feature type="compositionally biased region" description="Polar residues" evidence="1">
    <location>
        <begin position="754"/>
        <end position="769"/>
    </location>
</feature>
<feature type="region of interest" description="Disordered" evidence="1">
    <location>
        <begin position="1412"/>
        <end position="1432"/>
    </location>
</feature>
<feature type="compositionally biased region" description="Acidic residues" evidence="1">
    <location>
        <begin position="975"/>
        <end position="985"/>
    </location>
</feature>
<evidence type="ECO:0000313" key="3">
    <source>
        <dbReference type="Proteomes" id="UP000221165"/>
    </source>
</evidence>
<dbReference type="OrthoDB" id="8883818at2759"/>